<keyword evidence="8" id="KW-0808">Transferase</keyword>
<dbReference type="InterPro" id="IPR011009">
    <property type="entry name" value="Kinase-like_dom_sf"/>
</dbReference>
<dbReference type="OrthoDB" id="310217at2759"/>
<feature type="binding site" evidence="4">
    <location>
        <position position="360"/>
    </location>
    <ligand>
        <name>ATP</name>
        <dbReference type="ChEBI" id="CHEBI:30616"/>
    </ligand>
</feature>
<organism evidence="7 8">
    <name type="scientific">Coffea arabica</name>
    <name type="common">Arabian coffee</name>
    <dbReference type="NCBI Taxonomy" id="13443"/>
    <lineage>
        <taxon>Eukaryota</taxon>
        <taxon>Viridiplantae</taxon>
        <taxon>Streptophyta</taxon>
        <taxon>Embryophyta</taxon>
        <taxon>Tracheophyta</taxon>
        <taxon>Spermatophyta</taxon>
        <taxon>Magnoliopsida</taxon>
        <taxon>eudicotyledons</taxon>
        <taxon>Gunneridae</taxon>
        <taxon>Pentapetalae</taxon>
        <taxon>asterids</taxon>
        <taxon>lamiids</taxon>
        <taxon>Gentianales</taxon>
        <taxon>Rubiaceae</taxon>
        <taxon>Ixoroideae</taxon>
        <taxon>Gardenieae complex</taxon>
        <taxon>Bertiereae - Coffeeae clade</taxon>
        <taxon>Coffeeae</taxon>
        <taxon>Coffea</taxon>
    </lineage>
</organism>
<keyword evidence="3 4" id="KW-0067">ATP-binding</keyword>
<accession>A0A6P6UUB4</accession>
<dbReference type="PROSITE" id="PS00109">
    <property type="entry name" value="PROTEIN_KINASE_TYR"/>
    <property type="match status" value="1"/>
</dbReference>
<dbReference type="Proteomes" id="UP001652660">
    <property type="component" value="Chromosome 10c"/>
</dbReference>
<dbReference type="Pfam" id="PF00069">
    <property type="entry name" value="Pkinase"/>
    <property type="match status" value="1"/>
</dbReference>
<sequence length="621" mass="70237">MSSTSSTLTMESIKDHPLMPARVVVAYDATKDRTEIEFSHTIHSIRSRGDILHGGDTLMFLGVLSKVPHPMGYQMQARPESMLGITHVRLVEEEVSNKVDFCVRLLQKSAEEYDSEGVDIEVKITAGTPTRKVVLQEVITSNATWVILDRHLRRDLRFYLKQIPCKVAIIEDNLSMVVVRPSTISDTDKVEPNLFISLAKNVPLLAAPNEENNEQFIMSCKSYSPSMGSLENSDRIKSNLLPALKYNPQDHNISSHHELGPNSEDKSGRHAKGGSKPPISPQVIEKLRRKPSGQRSNDTPVLCIGCGMKTKPDIKDSMKFSFSEIQLATDDFSKDNLLGEGGYGHVYKGRLKDGQFIAAKLRKEASTQGFAEFLSEIYVLSFARHKNIVMLLGYCCKENLNILVYEYICNKSLEWHLFDNEGDVLEWHRRHSIAIGTAKGLRFLHEECRGSPIVHCDMRPSNILLTHDFVPMLGDFGLAKRRTDEGNMHKRILGTLGYLAPEYAENGIVSVKTDVYSFGIILIQLMSGRKVVDSNRLDQQHSLRQWAIPLIQRLALHELVDPRIQDFYDTYELYLMVRAAYLCVQTNPEMRPTMGEVLRLLEGESDHLNQLADQFVPHFSK</sequence>
<feature type="region of interest" description="Disordered" evidence="5">
    <location>
        <begin position="250"/>
        <end position="299"/>
    </location>
</feature>
<evidence type="ECO:0000313" key="8">
    <source>
        <dbReference type="RefSeq" id="XP_027093946.1"/>
    </source>
</evidence>
<dbReference type="Gene3D" id="3.30.200.20">
    <property type="entry name" value="Phosphorylase Kinase, domain 1"/>
    <property type="match status" value="1"/>
</dbReference>
<dbReference type="SUPFAM" id="SSF56112">
    <property type="entry name" value="Protein kinase-like (PK-like)"/>
    <property type="match status" value="1"/>
</dbReference>
<dbReference type="CDD" id="cd14066">
    <property type="entry name" value="STKc_IRAK"/>
    <property type="match status" value="1"/>
</dbReference>
<evidence type="ECO:0000259" key="6">
    <source>
        <dbReference type="PROSITE" id="PS50011"/>
    </source>
</evidence>
<evidence type="ECO:0000256" key="4">
    <source>
        <dbReference type="PROSITE-ProRule" id="PRU10141"/>
    </source>
</evidence>
<dbReference type="PANTHER" id="PTHR47989">
    <property type="entry name" value="OS01G0750732 PROTEIN"/>
    <property type="match status" value="1"/>
</dbReference>
<keyword evidence="2 4" id="KW-0547">Nucleotide-binding</keyword>
<evidence type="ECO:0000313" key="7">
    <source>
        <dbReference type="Proteomes" id="UP001652660"/>
    </source>
</evidence>
<dbReference type="RefSeq" id="XP_027093946.1">
    <property type="nucleotide sequence ID" value="XM_027238145.1"/>
</dbReference>
<gene>
    <name evidence="8 9" type="primary">LOC113714343</name>
</gene>
<dbReference type="RefSeq" id="XP_071924324.1">
    <property type="nucleotide sequence ID" value="XM_072068223.1"/>
</dbReference>
<dbReference type="InterPro" id="IPR008266">
    <property type="entry name" value="Tyr_kinase_AS"/>
</dbReference>
<dbReference type="InterPro" id="IPR017441">
    <property type="entry name" value="Protein_kinase_ATP_BS"/>
</dbReference>
<keyword evidence="7" id="KW-1185">Reference proteome</keyword>
<dbReference type="GeneID" id="113714343"/>
<evidence type="ECO:0000256" key="1">
    <source>
        <dbReference type="ARBA" id="ARBA00022527"/>
    </source>
</evidence>
<dbReference type="GO" id="GO:0005524">
    <property type="term" value="F:ATP binding"/>
    <property type="evidence" value="ECO:0007669"/>
    <property type="project" value="UniProtKB-UniRule"/>
</dbReference>
<dbReference type="FunFam" id="1.10.510.10:FF:000095">
    <property type="entry name" value="protein STRUBBELIG-RECEPTOR FAMILY 8"/>
    <property type="match status" value="1"/>
</dbReference>
<dbReference type="PROSITE" id="PS50011">
    <property type="entry name" value="PROTEIN_KINASE_DOM"/>
    <property type="match status" value="1"/>
</dbReference>
<dbReference type="AlphaFoldDB" id="A0A6P6UUB4"/>
<name>A0A6P6UUB4_COFAR</name>
<keyword evidence="8" id="KW-0418">Kinase</keyword>
<dbReference type="Gene3D" id="1.10.510.10">
    <property type="entry name" value="Transferase(Phosphotransferase) domain 1"/>
    <property type="match status" value="1"/>
</dbReference>
<protein>
    <submittedName>
        <fullName evidence="8">Probable serine/threonine-protein kinase PBL12</fullName>
    </submittedName>
    <submittedName>
        <fullName evidence="9">Serine/threonine-protein kinase PBS1-like isoform X1</fullName>
    </submittedName>
</protein>
<proteinExistence type="predicted"/>
<feature type="compositionally biased region" description="Basic and acidic residues" evidence="5">
    <location>
        <begin position="253"/>
        <end position="268"/>
    </location>
</feature>
<feature type="domain" description="Protein kinase" evidence="6">
    <location>
        <begin position="332"/>
        <end position="616"/>
    </location>
</feature>
<dbReference type="PANTHER" id="PTHR47989:SF14">
    <property type="entry name" value="INACTIVE PROTEIN KINASE SELMODRAFT_444075"/>
    <property type="match status" value="1"/>
</dbReference>
<evidence type="ECO:0000256" key="2">
    <source>
        <dbReference type="ARBA" id="ARBA00022741"/>
    </source>
</evidence>
<evidence type="ECO:0000256" key="3">
    <source>
        <dbReference type="ARBA" id="ARBA00022840"/>
    </source>
</evidence>
<reference evidence="8" key="2">
    <citation type="submission" date="2025-04" db="UniProtKB">
        <authorList>
            <consortium name="RefSeq"/>
        </authorList>
    </citation>
    <scope>IDENTIFICATION</scope>
    <source>
        <tissue evidence="8 9">Leaves</tissue>
    </source>
</reference>
<evidence type="ECO:0000256" key="5">
    <source>
        <dbReference type="SAM" id="MobiDB-lite"/>
    </source>
</evidence>
<dbReference type="PROSITE" id="PS00107">
    <property type="entry name" value="PROTEIN_KINASE_ATP"/>
    <property type="match status" value="1"/>
</dbReference>
<evidence type="ECO:0000313" key="9">
    <source>
        <dbReference type="RefSeq" id="XP_071924324.1"/>
    </source>
</evidence>
<keyword evidence="1" id="KW-0723">Serine/threonine-protein kinase</keyword>
<dbReference type="InterPro" id="IPR000719">
    <property type="entry name" value="Prot_kinase_dom"/>
</dbReference>
<dbReference type="GO" id="GO:0004674">
    <property type="term" value="F:protein serine/threonine kinase activity"/>
    <property type="evidence" value="ECO:0007669"/>
    <property type="project" value="UniProtKB-KW"/>
</dbReference>
<dbReference type="FunFam" id="3.30.200.20:FF:000162">
    <property type="entry name" value="Adenine nucleotide alpha hydrolase-like domain kinase"/>
    <property type="match status" value="1"/>
</dbReference>
<reference evidence="7" key="1">
    <citation type="journal article" date="2025" name="Foods">
        <title>Unveiling the Microbial Signatures of Arabica Coffee Cherries: Insights into Ripeness Specific Diversity, Functional Traits, and Implications for Quality and Safety.</title>
        <authorList>
            <consortium name="RefSeq"/>
            <person name="Tenea G.N."/>
            <person name="Cifuentes V."/>
            <person name="Reyes P."/>
            <person name="Cevallos-Vallejos M."/>
        </authorList>
    </citation>
    <scope>NUCLEOTIDE SEQUENCE [LARGE SCALE GENOMIC DNA]</scope>
</reference>